<sequence length="65" mass="7274">MGSADHDLKHTASVDTSRLVFHVDGRCDVAKRMHLHPGSHRAYLEAEEYRVCAATQEFVAANIHD</sequence>
<evidence type="ECO:0000313" key="2">
    <source>
        <dbReference type="Proteomes" id="UP000054538"/>
    </source>
</evidence>
<keyword evidence="2" id="KW-1185">Reference proteome</keyword>
<dbReference type="Proteomes" id="UP000054538">
    <property type="component" value="Unassembled WGS sequence"/>
</dbReference>
<name>A0A0D0CPM7_9AGAM</name>
<evidence type="ECO:0000313" key="1">
    <source>
        <dbReference type="EMBL" id="KIK84862.1"/>
    </source>
</evidence>
<reference evidence="1 2" key="1">
    <citation type="submission" date="2014-04" db="EMBL/GenBank/DDBJ databases">
        <authorList>
            <consortium name="DOE Joint Genome Institute"/>
            <person name="Kuo A."/>
            <person name="Kohler A."/>
            <person name="Jargeat P."/>
            <person name="Nagy L.G."/>
            <person name="Floudas D."/>
            <person name="Copeland A."/>
            <person name="Barry K.W."/>
            <person name="Cichocki N."/>
            <person name="Veneault-Fourrey C."/>
            <person name="LaButti K."/>
            <person name="Lindquist E.A."/>
            <person name="Lipzen A."/>
            <person name="Lundell T."/>
            <person name="Morin E."/>
            <person name="Murat C."/>
            <person name="Sun H."/>
            <person name="Tunlid A."/>
            <person name="Henrissat B."/>
            <person name="Grigoriev I.V."/>
            <person name="Hibbett D.S."/>
            <person name="Martin F."/>
            <person name="Nordberg H.P."/>
            <person name="Cantor M.N."/>
            <person name="Hua S.X."/>
        </authorList>
    </citation>
    <scope>NUCLEOTIDE SEQUENCE [LARGE SCALE GENOMIC DNA]</scope>
    <source>
        <strain evidence="1 2">Ve08.2h10</strain>
    </source>
</reference>
<protein>
    <submittedName>
        <fullName evidence="1">Uncharacterized protein</fullName>
    </submittedName>
</protein>
<reference evidence="2" key="2">
    <citation type="submission" date="2015-01" db="EMBL/GenBank/DDBJ databases">
        <title>Evolutionary Origins and Diversification of the Mycorrhizal Mutualists.</title>
        <authorList>
            <consortium name="DOE Joint Genome Institute"/>
            <consortium name="Mycorrhizal Genomics Consortium"/>
            <person name="Kohler A."/>
            <person name="Kuo A."/>
            <person name="Nagy L.G."/>
            <person name="Floudas D."/>
            <person name="Copeland A."/>
            <person name="Barry K.W."/>
            <person name="Cichocki N."/>
            <person name="Veneault-Fourrey C."/>
            <person name="LaButti K."/>
            <person name="Lindquist E.A."/>
            <person name="Lipzen A."/>
            <person name="Lundell T."/>
            <person name="Morin E."/>
            <person name="Murat C."/>
            <person name="Riley R."/>
            <person name="Ohm R."/>
            <person name="Sun H."/>
            <person name="Tunlid A."/>
            <person name="Henrissat B."/>
            <person name="Grigoriev I.V."/>
            <person name="Hibbett D.S."/>
            <person name="Martin F."/>
        </authorList>
    </citation>
    <scope>NUCLEOTIDE SEQUENCE [LARGE SCALE GENOMIC DNA]</scope>
    <source>
        <strain evidence="2">Ve08.2h10</strain>
    </source>
</reference>
<dbReference type="InParanoid" id="A0A0D0CPM7"/>
<accession>A0A0D0CPM7</accession>
<gene>
    <name evidence="1" type="ORF">PAXRUDRAFT_831982</name>
</gene>
<proteinExistence type="predicted"/>
<organism evidence="1 2">
    <name type="scientific">Paxillus rubicundulus Ve08.2h10</name>
    <dbReference type="NCBI Taxonomy" id="930991"/>
    <lineage>
        <taxon>Eukaryota</taxon>
        <taxon>Fungi</taxon>
        <taxon>Dikarya</taxon>
        <taxon>Basidiomycota</taxon>
        <taxon>Agaricomycotina</taxon>
        <taxon>Agaricomycetes</taxon>
        <taxon>Agaricomycetidae</taxon>
        <taxon>Boletales</taxon>
        <taxon>Paxilineae</taxon>
        <taxon>Paxillaceae</taxon>
        <taxon>Paxillus</taxon>
    </lineage>
</organism>
<dbReference type="AlphaFoldDB" id="A0A0D0CPM7"/>
<dbReference type="HOGENOM" id="CLU_2850391_0_0_1"/>
<dbReference type="EMBL" id="KN825572">
    <property type="protein sequence ID" value="KIK84862.1"/>
    <property type="molecule type" value="Genomic_DNA"/>
</dbReference>